<name>A0ABY4HKG6_9FLAO</name>
<keyword evidence="1" id="KW-0472">Membrane</keyword>
<feature type="transmembrane region" description="Helical" evidence="1">
    <location>
        <begin position="103"/>
        <end position="127"/>
    </location>
</feature>
<gene>
    <name evidence="2" type="ORF">LXD69_14195</name>
</gene>
<keyword evidence="3" id="KW-1185">Reference proteome</keyword>
<dbReference type="RefSeq" id="WP_246915877.1">
    <property type="nucleotide sequence ID" value="NZ_CP090145.1"/>
</dbReference>
<evidence type="ECO:0008006" key="4">
    <source>
        <dbReference type="Google" id="ProtNLM"/>
    </source>
</evidence>
<evidence type="ECO:0000313" key="3">
    <source>
        <dbReference type="Proteomes" id="UP000830454"/>
    </source>
</evidence>
<dbReference type="EMBL" id="CP090145">
    <property type="protein sequence ID" value="UOX33183.1"/>
    <property type="molecule type" value="Genomic_DNA"/>
</dbReference>
<protein>
    <recommendedName>
        <fullName evidence="4">Yip1 domain-containing protein</fullName>
    </recommendedName>
</protein>
<feature type="transmembrane region" description="Helical" evidence="1">
    <location>
        <begin position="12"/>
        <end position="35"/>
    </location>
</feature>
<keyword evidence="1" id="KW-1133">Transmembrane helix</keyword>
<evidence type="ECO:0000256" key="1">
    <source>
        <dbReference type="SAM" id="Phobius"/>
    </source>
</evidence>
<organism evidence="2 3">
    <name type="scientific">Flavobacterium sediminilitoris</name>
    <dbReference type="NCBI Taxonomy" id="2024526"/>
    <lineage>
        <taxon>Bacteria</taxon>
        <taxon>Pseudomonadati</taxon>
        <taxon>Bacteroidota</taxon>
        <taxon>Flavobacteriia</taxon>
        <taxon>Flavobacteriales</taxon>
        <taxon>Flavobacteriaceae</taxon>
        <taxon>Flavobacterium</taxon>
    </lineage>
</organism>
<reference evidence="2" key="2">
    <citation type="submission" date="2022-04" db="EMBL/GenBank/DDBJ databases">
        <title>Complete Genome Sequence of Flavobacterium sediminilitoris YSM-43, Isolated from a Tidal Sediment.</title>
        <authorList>
            <person name="Lee P.A."/>
        </authorList>
    </citation>
    <scope>NUCLEOTIDE SEQUENCE</scope>
    <source>
        <strain evidence="2">YSM-43</strain>
    </source>
</reference>
<keyword evidence="1" id="KW-0812">Transmembrane</keyword>
<feature type="transmembrane region" description="Helical" evidence="1">
    <location>
        <begin position="71"/>
        <end position="91"/>
    </location>
</feature>
<dbReference type="Proteomes" id="UP000830454">
    <property type="component" value="Chromosome"/>
</dbReference>
<sequence length="128" mass="14660">MIDFTPYLKYLGLYTVFIPLFLFIFISLYFIIIFCKYKGPNELFVNYTFYIPIIGSLALGALLFYTSFFWITLAIYTLIFFALHLVSFKALGAAVKDKTSMGVTMVSGLIGMYIFFSCALACFIKILF</sequence>
<reference evidence="2" key="1">
    <citation type="submission" date="2021-12" db="EMBL/GenBank/DDBJ databases">
        <authorList>
            <person name="Cha I.-T."/>
            <person name="Lee K.-E."/>
            <person name="Park S.-J."/>
        </authorList>
    </citation>
    <scope>NUCLEOTIDE SEQUENCE</scope>
    <source>
        <strain evidence="2">YSM-43</strain>
    </source>
</reference>
<proteinExistence type="predicted"/>
<evidence type="ECO:0000313" key="2">
    <source>
        <dbReference type="EMBL" id="UOX33183.1"/>
    </source>
</evidence>
<feature type="transmembrane region" description="Helical" evidence="1">
    <location>
        <begin position="47"/>
        <end position="65"/>
    </location>
</feature>
<accession>A0ABY4HKG6</accession>